<dbReference type="Pfam" id="PF11209">
    <property type="entry name" value="LmeA"/>
    <property type="match status" value="1"/>
</dbReference>
<dbReference type="RefSeq" id="WP_344545631.1">
    <property type="nucleotide sequence ID" value="NZ_BAAATD010000008.1"/>
</dbReference>
<evidence type="ECO:0000313" key="2">
    <source>
        <dbReference type="Proteomes" id="UP001501509"/>
    </source>
</evidence>
<dbReference type="InterPro" id="IPR021373">
    <property type="entry name" value="DUF2993"/>
</dbReference>
<comment type="caution">
    <text evidence="1">The sequence shown here is derived from an EMBL/GenBank/DDBJ whole genome shotgun (WGS) entry which is preliminary data.</text>
</comment>
<organism evidence="1 2">
    <name type="scientific">Actinomadura fulvescens</name>
    <dbReference type="NCBI Taxonomy" id="46160"/>
    <lineage>
        <taxon>Bacteria</taxon>
        <taxon>Bacillati</taxon>
        <taxon>Actinomycetota</taxon>
        <taxon>Actinomycetes</taxon>
        <taxon>Streptosporangiales</taxon>
        <taxon>Thermomonosporaceae</taxon>
        <taxon>Actinomadura</taxon>
    </lineage>
</organism>
<proteinExistence type="predicted"/>
<dbReference type="Proteomes" id="UP001501509">
    <property type="component" value="Unassembled WGS sequence"/>
</dbReference>
<dbReference type="EMBL" id="BAAATD010000008">
    <property type="protein sequence ID" value="GAA2615438.1"/>
    <property type="molecule type" value="Genomic_DNA"/>
</dbReference>
<reference evidence="2" key="1">
    <citation type="journal article" date="2019" name="Int. J. Syst. Evol. Microbiol.">
        <title>The Global Catalogue of Microorganisms (GCM) 10K type strain sequencing project: providing services to taxonomists for standard genome sequencing and annotation.</title>
        <authorList>
            <consortium name="The Broad Institute Genomics Platform"/>
            <consortium name="The Broad Institute Genome Sequencing Center for Infectious Disease"/>
            <person name="Wu L."/>
            <person name="Ma J."/>
        </authorList>
    </citation>
    <scope>NUCLEOTIDE SEQUENCE [LARGE SCALE GENOMIC DNA]</scope>
    <source>
        <strain evidence="2">JCM 6833</strain>
    </source>
</reference>
<evidence type="ECO:0000313" key="1">
    <source>
        <dbReference type="EMBL" id="GAA2615438.1"/>
    </source>
</evidence>
<gene>
    <name evidence="1" type="ORF">GCM10010411_58070</name>
</gene>
<keyword evidence="2" id="KW-1185">Reference proteome</keyword>
<protein>
    <submittedName>
        <fullName evidence="1">DUF2993 domain-containing protein</fullName>
    </submittedName>
</protein>
<name>A0ABP6CGW8_9ACTN</name>
<accession>A0ABP6CGW8</accession>
<sequence>MRKVLLALLILLIGGVIAADRIGVRVAQNEIGKQVAAQYNLQEQPEVKIHGFPFLTQAVGGEYDQIDVKLGRWTDRGVTVGDVTIEMRGVNAPLADVAGGNANNVTARTATASAVIPYSVIKERAPKEVKGIAAKGDNLQLDLSGTIAGFPVDGSAVVSVKPSVRGIVITPVSGGLAGLPQVPAVGQLVSWTVPVANLPVGSRISEIQPTPDGLRVSATANDVRLNDLPNA</sequence>